<dbReference type="KEGG" id="hsu:HLASF_1202"/>
<dbReference type="KEGG" id="hsf:HLASA_1190"/>
<proteinExistence type="predicted"/>
<evidence type="ECO:0000313" key="5">
    <source>
        <dbReference type="Proteomes" id="UP000069906"/>
    </source>
</evidence>
<dbReference type="Proteomes" id="UP000069906">
    <property type="component" value="Chromosome"/>
</dbReference>
<organism evidence="2 5">
    <name type="scientific">Halanaeroarchaeum sulfurireducens</name>
    <dbReference type="NCBI Taxonomy" id="1604004"/>
    <lineage>
        <taxon>Archaea</taxon>
        <taxon>Methanobacteriati</taxon>
        <taxon>Methanobacteriota</taxon>
        <taxon>Stenosarchaea group</taxon>
        <taxon>Halobacteria</taxon>
        <taxon>Halobacteriales</taxon>
        <taxon>Halobacteriaceae</taxon>
        <taxon>Halanaeroarchaeum</taxon>
    </lineage>
</organism>
<dbReference type="OrthoDB" id="270942at2157"/>
<dbReference type="EMBL" id="CP011564">
    <property type="protein sequence ID" value="ALG82084.1"/>
    <property type="molecule type" value="Genomic_DNA"/>
</dbReference>
<keyword evidence="1" id="KW-0812">Transmembrane</keyword>
<keyword evidence="5" id="KW-1185">Reference proteome</keyword>
<reference evidence="4" key="2">
    <citation type="submission" date="2015-05" db="EMBL/GenBank/DDBJ databases">
        <title>Complete genome sequence of Halanaeroarchaeum sulfurireducens type strain M27-SA2, a sulfate-reducer haloarchaeon from marine anoxic lake Medee.</title>
        <authorList>
            <person name="Messina E."/>
            <person name="Kublanov I.V."/>
            <person name="Toshchakov S."/>
            <person name="Arcadi E."/>
            <person name="La Spada G."/>
            <person name="La Cono V."/>
            <person name="Yakimov M.M."/>
        </authorList>
    </citation>
    <scope>NUCLEOTIDE SEQUENCE [LARGE SCALE GENOMIC DNA]</scope>
    <source>
        <strain evidence="4">M27-SA2</strain>
    </source>
</reference>
<dbReference type="HOGENOM" id="CLU_2820654_0_0_2"/>
<accession>A0A0F7PDH1</accession>
<evidence type="ECO:0000256" key="1">
    <source>
        <dbReference type="SAM" id="Phobius"/>
    </source>
</evidence>
<dbReference type="RefSeq" id="WP_050048417.1">
    <property type="nucleotide sequence ID" value="NZ_CP008874.1"/>
</dbReference>
<evidence type="ECO:0000313" key="4">
    <source>
        <dbReference type="Proteomes" id="UP000060390"/>
    </source>
</evidence>
<feature type="transmembrane region" description="Helical" evidence="1">
    <location>
        <begin position="9"/>
        <end position="31"/>
    </location>
</feature>
<dbReference type="AlphaFoldDB" id="A0A0F7PDH1"/>
<reference evidence="2 5" key="1">
    <citation type="journal article" date="2015" name="ISME J.">
        <title>Elemental sulfur and acetate can support life of a novel strictly anaerobic haloarchaeon.</title>
        <authorList>
            <person name="Sorokin D.Y."/>
            <person name="Kublanov I.V."/>
            <person name="Gavrilov S.N."/>
            <person name="Rojo D."/>
            <person name="Roman P."/>
            <person name="Golyshin P.N."/>
            <person name="Slepak V.Z."/>
            <person name="Smedile F."/>
            <person name="Ferrer M."/>
            <person name="Messina E."/>
            <person name="La Cono V."/>
            <person name="Yakimov M.M."/>
        </authorList>
    </citation>
    <scope>NUCLEOTIDE SEQUENCE [LARGE SCALE GENOMIC DNA]</scope>
    <source>
        <strain evidence="2 5">HSR2</strain>
    </source>
</reference>
<keyword evidence="1" id="KW-0472">Membrane</keyword>
<evidence type="ECO:0000313" key="2">
    <source>
        <dbReference type="EMBL" id="AKH97689.1"/>
    </source>
</evidence>
<reference evidence="3 4" key="3">
    <citation type="journal article" date="2016" name="Stand. Genomic Sci.">
        <title>Complete genome sequence of 'Halanaeroarchaeum sulfurireducens' M27-SA2, a sulfur-reducing and acetate-oxidizing haloarchaeon from the deep-sea hypersaline anoxic lake Medee.</title>
        <authorList>
            <person name="Messina E."/>
            <person name="Sorokin D.Y."/>
            <person name="Kublanov I.V."/>
            <person name="Toshchakov S."/>
            <person name="Lopatina A."/>
            <person name="Arcadi E."/>
            <person name="Smedile F."/>
            <person name="La Spada G."/>
            <person name="La Cono V."/>
            <person name="Yakimov M.M."/>
        </authorList>
    </citation>
    <scope>NUCLEOTIDE SEQUENCE [LARGE SCALE GENOMIC DNA]</scope>
    <source>
        <strain evidence="3 4">M27-SA2</strain>
    </source>
</reference>
<sequence length="66" mass="7269">MNIGRYVSLFVRAYILVLVLVGIFTVLWFVLTSVRAPTVVAGLWFAVAGFGTLIIAIIVIVEMARK</sequence>
<keyword evidence="1" id="KW-1133">Transmembrane helix</keyword>
<dbReference type="GeneID" id="26010538"/>
<name>A0A0F7PDH1_9EURY</name>
<evidence type="ECO:0000313" key="3">
    <source>
        <dbReference type="EMBL" id="ALG82084.1"/>
    </source>
</evidence>
<dbReference type="Proteomes" id="UP000060390">
    <property type="component" value="Chromosome"/>
</dbReference>
<feature type="transmembrane region" description="Helical" evidence="1">
    <location>
        <begin position="43"/>
        <end position="61"/>
    </location>
</feature>
<gene>
    <name evidence="3" type="ORF">HLASA_1190</name>
    <name evidence="2" type="ORF">HLASF_1202</name>
</gene>
<protein>
    <submittedName>
        <fullName evidence="2">Uncharacterized protein</fullName>
    </submittedName>
</protein>
<dbReference type="EMBL" id="CP008874">
    <property type="protein sequence ID" value="AKH97689.1"/>
    <property type="molecule type" value="Genomic_DNA"/>
</dbReference>